<protein>
    <submittedName>
        <fullName evidence="4">Short-chain dehydrogenase/reductase</fullName>
    </submittedName>
</protein>
<dbReference type="InterPro" id="IPR036291">
    <property type="entry name" value="NAD(P)-bd_dom_sf"/>
</dbReference>
<dbReference type="RefSeq" id="WP_163796041.1">
    <property type="nucleotide sequence ID" value="NZ_AP022588.1"/>
</dbReference>
<dbReference type="PRINTS" id="PR00080">
    <property type="entry name" value="SDRFAMILY"/>
</dbReference>
<keyword evidence="2" id="KW-0560">Oxidoreductase</keyword>
<dbReference type="Proteomes" id="UP000467193">
    <property type="component" value="Chromosome"/>
</dbReference>
<evidence type="ECO:0000256" key="3">
    <source>
        <dbReference type="RuleBase" id="RU000363"/>
    </source>
</evidence>
<organism evidence="4 5">
    <name type="scientific">Mycolicibacterium sediminis</name>
    <dbReference type="NCBI Taxonomy" id="1286180"/>
    <lineage>
        <taxon>Bacteria</taxon>
        <taxon>Bacillati</taxon>
        <taxon>Actinomycetota</taxon>
        <taxon>Actinomycetes</taxon>
        <taxon>Mycobacteriales</taxon>
        <taxon>Mycobacteriaceae</taxon>
        <taxon>Mycolicibacterium</taxon>
    </lineage>
</organism>
<dbReference type="InterPro" id="IPR002347">
    <property type="entry name" value="SDR_fam"/>
</dbReference>
<dbReference type="Gene3D" id="3.40.50.720">
    <property type="entry name" value="NAD(P)-binding Rossmann-like Domain"/>
    <property type="match status" value="1"/>
</dbReference>
<dbReference type="PANTHER" id="PTHR43976">
    <property type="entry name" value="SHORT CHAIN DEHYDROGENASE"/>
    <property type="match status" value="1"/>
</dbReference>
<evidence type="ECO:0000256" key="1">
    <source>
        <dbReference type="ARBA" id="ARBA00006484"/>
    </source>
</evidence>
<dbReference type="KEGG" id="msei:MSEDJ_12100"/>
<dbReference type="AlphaFoldDB" id="A0A7I7QLF8"/>
<accession>A0A7I7QLF8</accession>
<evidence type="ECO:0000256" key="2">
    <source>
        <dbReference type="ARBA" id="ARBA00023002"/>
    </source>
</evidence>
<dbReference type="Pfam" id="PF00106">
    <property type="entry name" value="adh_short"/>
    <property type="match status" value="1"/>
</dbReference>
<name>A0A7I7QLF8_9MYCO</name>
<dbReference type="GO" id="GO:0016491">
    <property type="term" value="F:oxidoreductase activity"/>
    <property type="evidence" value="ECO:0007669"/>
    <property type="project" value="UniProtKB-KW"/>
</dbReference>
<sequence length="283" mass="30269">MPGIADKAVRHWLITGGSGGLGRRLVEHVLQQGDRVTATVRRAGALSDLTEEYGGRLSEQVLDLARLDDVDEVIHRLVATDPVDVAVNNAGFAVVGAAEEMTVEQIRGQLDVMLMAPLLITRALLAPMREQGGGRIIQISSMGGQVAIPTHSSYHAAKWGLEGFSESVNQEVSGFDVHVTLVEPGGTRTGFKDNLTFASELAAYRGTPVDQVRRQLQDADASAMTGDPDKIAAVVFQTTRQTHPPLRLTLGDDSYDAVHAALTGRLVALENQRAVAESVGFGR</sequence>
<keyword evidence="5" id="KW-1185">Reference proteome</keyword>
<dbReference type="PANTHER" id="PTHR43976:SF16">
    <property type="entry name" value="SHORT-CHAIN DEHYDROGENASE_REDUCTASE FAMILY PROTEIN"/>
    <property type="match status" value="1"/>
</dbReference>
<comment type="similarity">
    <text evidence="1 3">Belongs to the short-chain dehydrogenases/reductases (SDR) family.</text>
</comment>
<evidence type="ECO:0000313" key="5">
    <source>
        <dbReference type="Proteomes" id="UP000467193"/>
    </source>
</evidence>
<proteinExistence type="inferred from homology"/>
<dbReference type="EMBL" id="AP022588">
    <property type="protein sequence ID" value="BBY27114.1"/>
    <property type="molecule type" value="Genomic_DNA"/>
</dbReference>
<dbReference type="PRINTS" id="PR00081">
    <property type="entry name" value="GDHRDH"/>
</dbReference>
<gene>
    <name evidence="4" type="ORF">MSEDJ_12100</name>
</gene>
<dbReference type="SUPFAM" id="SSF51735">
    <property type="entry name" value="NAD(P)-binding Rossmann-fold domains"/>
    <property type="match status" value="1"/>
</dbReference>
<dbReference type="NCBIfam" id="NF005065">
    <property type="entry name" value="PRK06482.1"/>
    <property type="match status" value="1"/>
</dbReference>
<dbReference type="InterPro" id="IPR051911">
    <property type="entry name" value="SDR_oxidoreductase"/>
</dbReference>
<evidence type="ECO:0000313" key="4">
    <source>
        <dbReference type="EMBL" id="BBY27114.1"/>
    </source>
</evidence>
<reference evidence="4 5" key="1">
    <citation type="journal article" date="2019" name="Emerg. Microbes Infect.">
        <title>Comprehensive subspecies identification of 175 nontuberculous mycobacteria species based on 7547 genomic profiles.</title>
        <authorList>
            <person name="Matsumoto Y."/>
            <person name="Kinjo T."/>
            <person name="Motooka D."/>
            <person name="Nabeya D."/>
            <person name="Jung N."/>
            <person name="Uechi K."/>
            <person name="Horii T."/>
            <person name="Iida T."/>
            <person name="Fujita J."/>
            <person name="Nakamura S."/>
        </authorList>
    </citation>
    <scope>NUCLEOTIDE SEQUENCE [LARGE SCALE GENOMIC DNA]</scope>
    <source>
        <strain evidence="4 5">JCM 17899</strain>
    </source>
</reference>